<keyword evidence="4" id="KW-1185">Reference proteome</keyword>
<dbReference type="OrthoDB" id="1094370at2"/>
<evidence type="ECO:0000313" key="3">
    <source>
        <dbReference type="EMBL" id="KAA9163287.1"/>
    </source>
</evidence>
<evidence type="ECO:0000256" key="1">
    <source>
        <dbReference type="ARBA" id="ARBA00023002"/>
    </source>
</evidence>
<dbReference type="PANTHER" id="PTHR35176">
    <property type="entry name" value="HEME OXYGENASE HI_0854-RELATED"/>
    <property type="match status" value="1"/>
</dbReference>
<dbReference type="RefSeq" id="WP_144756271.1">
    <property type="nucleotide sequence ID" value="NZ_VMNW02000010.1"/>
</dbReference>
<dbReference type="InterPro" id="IPR012349">
    <property type="entry name" value="Split_barrel_FMN-bd"/>
</dbReference>
<dbReference type="InterPro" id="IPR052019">
    <property type="entry name" value="F420H2_bilvrd_red/Heme_oxyg"/>
</dbReference>
<dbReference type="GO" id="GO:0070967">
    <property type="term" value="F:coenzyme F420 binding"/>
    <property type="evidence" value="ECO:0007669"/>
    <property type="project" value="TreeGrafter"/>
</dbReference>
<evidence type="ECO:0000313" key="4">
    <source>
        <dbReference type="Proteomes" id="UP000319769"/>
    </source>
</evidence>
<dbReference type="GO" id="GO:0005829">
    <property type="term" value="C:cytosol"/>
    <property type="evidence" value="ECO:0007669"/>
    <property type="project" value="TreeGrafter"/>
</dbReference>
<dbReference type="Pfam" id="PF01243">
    <property type="entry name" value="PNPOx_N"/>
    <property type="match status" value="1"/>
</dbReference>
<name>A0A5N0VA73_9PSEU</name>
<dbReference type="Proteomes" id="UP000319769">
    <property type="component" value="Unassembled WGS sequence"/>
</dbReference>
<dbReference type="AlphaFoldDB" id="A0A5N0VA73"/>
<sequence length="169" mass="18515">MPHFPGYADARSAFHNGHSEARHAGRTATAERVDRAALLDFIRPRHRALLVTTRADGGVQISPVTCGLDRQGWIVVASYPDRAKTRNSRRDPQVSICVLSDDWTGPHVQVDGLADVVDTPAALDDLEDFFSRLPGERPGRDGQRSLIRIEIECWGPVAEGGFPPGLPRS</sequence>
<accession>A0A5N0VA73</accession>
<reference evidence="3" key="1">
    <citation type="submission" date="2019-09" db="EMBL/GenBank/DDBJ databases">
        <authorList>
            <person name="Teo W.F.A."/>
            <person name="Duangmal K."/>
        </authorList>
    </citation>
    <scope>NUCLEOTIDE SEQUENCE [LARGE SCALE GENOMIC DNA]</scope>
    <source>
        <strain evidence="3">K81G1</strain>
    </source>
</reference>
<feature type="domain" description="Pyridoxamine 5'-phosphate oxidase N-terminal" evidence="2">
    <location>
        <begin position="37"/>
        <end position="154"/>
    </location>
</feature>
<dbReference type="EMBL" id="VMNW02000010">
    <property type="protein sequence ID" value="KAA9163287.1"/>
    <property type="molecule type" value="Genomic_DNA"/>
</dbReference>
<dbReference type="InterPro" id="IPR019920">
    <property type="entry name" value="F420-binding_dom_put"/>
</dbReference>
<dbReference type="InterPro" id="IPR011576">
    <property type="entry name" value="Pyridox_Oxase_N"/>
</dbReference>
<dbReference type="Gene3D" id="2.30.110.10">
    <property type="entry name" value="Electron Transport, Fmn-binding Protein, Chain A"/>
    <property type="match status" value="1"/>
</dbReference>
<dbReference type="GO" id="GO:0016627">
    <property type="term" value="F:oxidoreductase activity, acting on the CH-CH group of donors"/>
    <property type="evidence" value="ECO:0007669"/>
    <property type="project" value="TreeGrafter"/>
</dbReference>
<dbReference type="PANTHER" id="PTHR35176:SF2">
    <property type="entry name" value="F420H(2)-DEPENDENT REDUCTASE RV1155"/>
    <property type="match status" value="1"/>
</dbReference>
<dbReference type="NCBIfam" id="TIGR03618">
    <property type="entry name" value="Rv1155_F420"/>
    <property type="match status" value="1"/>
</dbReference>
<organism evidence="3 4">
    <name type="scientific">Amycolatopsis acidicola</name>
    <dbReference type="NCBI Taxonomy" id="2596893"/>
    <lineage>
        <taxon>Bacteria</taxon>
        <taxon>Bacillati</taxon>
        <taxon>Actinomycetota</taxon>
        <taxon>Actinomycetes</taxon>
        <taxon>Pseudonocardiales</taxon>
        <taxon>Pseudonocardiaceae</taxon>
        <taxon>Amycolatopsis</taxon>
    </lineage>
</organism>
<gene>
    <name evidence="3" type="ORF">FPZ12_009845</name>
</gene>
<proteinExistence type="predicted"/>
<protein>
    <submittedName>
        <fullName evidence="3">PPOX class F420-dependent oxidoreductase</fullName>
    </submittedName>
</protein>
<evidence type="ECO:0000259" key="2">
    <source>
        <dbReference type="Pfam" id="PF01243"/>
    </source>
</evidence>
<keyword evidence="1" id="KW-0560">Oxidoreductase</keyword>
<comment type="caution">
    <text evidence="3">The sequence shown here is derived from an EMBL/GenBank/DDBJ whole genome shotgun (WGS) entry which is preliminary data.</text>
</comment>
<dbReference type="SUPFAM" id="SSF50475">
    <property type="entry name" value="FMN-binding split barrel"/>
    <property type="match status" value="1"/>
</dbReference>